<feature type="transmembrane region" description="Helical" evidence="2">
    <location>
        <begin position="12"/>
        <end position="32"/>
    </location>
</feature>
<feature type="transmembrane region" description="Helical" evidence="2">
    <location>
        <begin position="237"/>
        <end position="255"/>
    </location>
</feature>
<feature type="transmembrane region" description="Helical" evidence="2">
    <location>
        <begin position="299"/>
        <end position="316"/>
    </location>
</feature>
<evidence type="ECO:0000313" key="3">
    <source>
        <dbReference type="EMBL" id="KTG11235.1"/>
    </source>
</evidence>
<dbReference type="Proteomes" id="UP000054387">
    <property type="component" value="Unassembled WGS sequence"/>
</dbReference>
<dbReference type="AlphaFoldDB" id="A0A0W1RCU6"/>
<gene>
    <name evidence="3" type="ORF">AUR64_04730</name>
</gene>
<feature type="transmembrane region" description="Helical" evidence="2">
    <location>
        <begin position="38"/>
        <end position="59"/>
    </location>
</feature>
<feature type="transmembrane region" description="Helical" evidence="2">
    <location>
        <begin position="71"/>
        <end position="89"/>
    </location>
</feature>
<dbReference type="EMBL" id="LOPU01000011">
    <property type="protein sequence ID" value="KTG11235.1"/>
    <property type="molecule type" value="Genomic_DNA"/>
</dbReference>
<feature type="region of interest" description="Disordered" evidence="1">
    <location>
        <begin position="322"/>
        <end position="346"/>
    </location>
</feature>
<accession>A0A0W1RCU6</accession>
<name>A0A0W1RCU6_9EURY</name>
<sequence>MRSIVFGTDERLTRLAAVVSVVFAVGVVTYGFVDPTALGGLTLFSVPTLLGTVVGVAALTRYSARGGGAGGVWIAVFSVAFALSLHGQQLLGVSAGIGDVSTATVFARAVGYAGSLAAVVGSLLFAGGVAIRRYERSVSRGDVTPLSFLLDVRRGSAAREYDWVTGALAVVGTASLVVAGEMLPWSSAIYTLGIATLLFVALYAQIRRWKPTSRLGVLSLGVVLLAAHLSQFTHPALLNGVVVVLTLAVVGYAAAQGEHVAVCVAIGIALSSLLGIAWAAQSVGASFGDVLAVSVEHGFGPGVVVGIVGYALGWALRPDELSGGREHSNQQADASSRSGHKAVGDD</sequence>
<feature type="transmembrane region" description="Helical" evidence="2">
    <location>
        <begin position="185"/>
        <end position="203"/>
    </location>
</feature>
<proteinExistence type="predicted"/>
<keyword evidence="2" id="KW-1133">Transmembrane helix</keyword>
<protein>
    <submittedName>
        <fullName evidence="3">Uncharacterized protein</fullName>
    </submittedName>
</protein>
<keyword evidence="4" id="KW-1185">Reference proteome</keyword>
<feature type="transmembrane region" description="Helical" evidence="2">
    <location>
        <begin position="161"/>
        <end position="179"/>
    </location>
</feature>
<keyword evidence="2" id="KW-0472">Membrane</keyword>
<comment type="caution">
    <text evidence="3">The sequence shown here is derived from an EMBL/GenBank/DDBJ whole genome shotgun (WGS) entry which is preliminary data.</text>
</comment>
<evidence type="ECO:0000256" key="2">
    <source>
        <dbReference type="SAM" id="Phobius"/>
    </source>
</evidence>
<reference evidence="3 4" key="1">
    <citation type="submission" date="2015-12" db="EMBL/GenBank/DDBJ databases">
        <title>Haloprofundus marisrubri gen. nov., sp. nov., an extremely halophilic archaeon isolated from the Discovery deep brine-seawater interface in the Red Sea.</title>
        <authorList>
            <person name="Zhang G."/>
            <person name="Stingl U."/>
            <person name="Rashid M."/>
        </authorList>
    </citation>
    <scope>NUCLEOTIDE SEQUENCE [LARGE SCALE GENOMIC DNA]</scope>
    <source>
        <strain evidence="3 4">SB9</strain>
    </source>
</reference>
<feature type="transmembrane region" description="Helical" evidence="2">
    <location>
        <begin position="109"/>
        <end position="131"/>
    </location>
</feature>
<evidence type="ECO:0000313" key="4">
    <source>
        <dbReference type="Proteomes" id="UP000054387"/>
    </source>
</evidence>
<evidence type="ECO:0000256" key="1">
    <source>
        <dbReference type="SAM" id="MobiDB-lite"/>
    </source>
</evidence>
<organism evidence="3 4">
    <name type="scientific">Haloprofundus marisrubri</name>
    <dbReference type="NCBI Taxonomy" id="1514971"/>
    <lineage>
        <taxon>Archaea</taxon>
        <taxon>Methanobacteriati</taxon>
        <taxon>Methanobacteriota</taxon>
        <taxon>Stenosarchaea group</taxon>
        <taxon>Halobacteria</taxon>
        <taxon>Halobacteriales</taxon>
        <taxon>Haloferacaceae</taxon>
        <taxon>Haloprofundus</taxon>
    </lineage>
</organism>
<keyword evidence="2" id="KW-0812">Transmembrane</keyword>
<feature type="transmembrane region" description="Helical" evidence="2">
    <location>
        <begin position="260"/>
        <end position="279"/>
    </location>
</feature>
<feature type="transmembrane region" description="Helical" evidence="2">
    <location>
        <begin position="215"/>
        <end position="231"/>
    </location>
</feature>